<dbReference type="RefSeq" id="WP_330158723.1">
    <property type="nucleotide sequence ID" value="NZ_BAAAJA010000041.1"/>
</dbReference>
<dbReference type="EMBL" id="JAUUCC010000033">
    <property type="protein sequence ID" value="MEE2051661.1"/>
    <property type="molecule type" value="Genomic_DNA"/>
</dbReference>
<evidence type="ECO:0000256" key="1">
    <source>
        <dbReference type="SAM" id="MobiDB-lite"/>
    </source>
</evidence>
<sequence length="193" mass="21194">MAPPNNQSPRMSRGKIFYGALMALVLIYFSVRAMATLPGEPETDDDRWAPPERPQAAPPRPQSTPEPTCYDIYKFCVGLKSLEDQIVGSDGLPVGETSEGPSWRMITATLRVGLISGESRGTFTDSDVALIDTAGVRHANDNLRVGLEDQGAIFDRSNRMTSTVVVVFLLDEEEIECVEVTARYTNEPLCLRA</sequence>
<feature type="compositionally biased region" description="Pro residues" evidence="1">
    <location>
        <begin position="51"/>
        <end position="64"/>
    </location>
</feature>
<organism evidence="2 3">
    <name type="scientific">Nocardiopsis tropica</name>
    <dbReference type="NCBI Taxonomy" id="109330"/>
    <lineage>
        <taxon>Bacteria</taxon>
        <taxon>Bacillati</taxon>
        <taxon>Actinomycetota</taxon>
        <taxon>Actinomycetes</taxon>
        <taxon>Streptosporangiales</taxon>
        <taxon>Nocardiopsidaceae</taxon>
        <taxon>Nocardiopsis</taxon>
    </lineage>
</organism>
<comment type="caution">
    <text evidence="2">The sequence shown here is derived from an EMBL/GenBank/DDBJ whole genome shotgun (WGS) entry which is preliminary data.</text>
</comment>
<proteinExistence type="predicted"/>
<accession>A0ABU7KQT0</accession>
<reference evidence="2 3" key="1">
    <citation type="submission" date="2023-07" db="EMBL/GenBank/DDBJ databases">
        <authorList>
            <person name="Girao M."/>
            <person name="Carvalho M.F."/>
        </authorList>
    </citation>
    <scope>NUCLEOTIDE SEQUENCE [LARGE SCALE GENOMIC DNA]</scope>
    <source>
        <strain evidence="2 3">66/93</strain>
    </source>
</reference>
<name>A0ABU7KQT0_9ACTN</name>
<evidence type="ECO:0000313" key="2">
    <source>
        <dbReference type="EMBL" id="MEE2051661.1"/>
    </source>
</evidence>
<evidence type="ECO:0000313" key="3">
    <source>
        <dbReference type="Proteomes" id="UP001348641"/>
    </source>
</evidence>
<gene>
    <name evidence="2" type="ORF">Q8A49_14270</name>
</gene>
<feature type="region of interest" description="Disordered" evidence="1">
    <location>
        <begin position="40"/>
        <end position="66"/>
    </location>
</feature>
<dbReference type="Proteomes" id="UP001348641">
    <property type="component" value="Unassembled WGS sequence"/>
</dbReference>
<protein>
    <submittedName>
        <fullName evidence="2">Uncharacterized protein</fullName>
    </submittedName>
</protein>